<dbReference type="PANTHER" id="PTHR43176">
    <property type="entry name" value="3-HYDROXYISOBUTYRYL-COA HYDROLASE-RELATED"/>
    <property type="match status" value="1"/>
</dbReference>
<name>A0A1R4FBE6_9MICC</name>
<gene>
    <name evidence="5" type="ORF">FM101_03195</name>
</gene>
<dbReference type="Pfam" id="PF16113">
    <property type="entry name" value="ECH_2"/>
    <property type="match status" value="1"/>
</dbReference>
<dbReference type="GO" id="GO:0005829">
    <property type="term" value="C:cytosol"/>
    <property type="evidence" value="ECO:0007669"/>
    <property type="project" value="TreeGrafter"/>
</dbReference>
<accession>A0A1R4FBE6</accession>
<dbReference type="EMBL" id="FUHW01000014">
    <property type="protein sequence ID" value="SJM53228.1"/>
    <property type="molecule type" value="Genomic_DNA"/>
</dbReference>
<sequence length="354" mass="37087">MTLTNGTNAAEDEQVSIDVMDGIGLLTLNRPRQINALTRGMVKTLTDQLEQWRGDPAVGIVVLRGAGERGFCAGGDILAFHTAITTGKQHEFLSFLAEEFRLDGLIAAYPKPVLAYMDGVCMGGGVGLAGHAGIRIVTPRSAIAMPETRIGYSPDVGGTHLLGLAPGRLGEHLALTASTMGAGDAIHAGFADFCISEDSFEDVLAALPDLIGLPANEVAVALEILHGTPAPDARLVAEAVWIDEAYAADDVSAILERLDASPFPGAATAATAVRGNSPLSTQTALRAVRAARDEAHLPSALARELRVADYLMKHPDLPEGIRAQIIDKDRTPRWSPADPADVDQQEIAAAIAAG</sequence>
<keyword evidence="6" id="KW-1185">Reference proteome</keyword>
<evidence type="ECO:0000259" key="4">
    <source>
        <dbReference type="Pfam" id="PF16113"/>
    </source>
</evidence>
<dbReference type="GO" id="GO:0006574">
    <property type="term" value="P:L-valine catabolic process"/>
    <property type="evidence" value="ECO:0007669"/>
    <property type="project" value="TreeGrafter"/>
</dbReference>
<dbReference type="AlphaFoldDB" id="A0A1R4FBE6"/>
<dbReference type="RefSeq" id="WP_086995311.1">
    <property type="nucleotide sequence ID" value="NZ_FUHW01000014.1"/>
</dbReference>
<dbReference type="Proteomes" id="UP000195913">
    <property type="component" value="Unassembled WGS sequence"/>
</dbReference>
<dbReference type="Gene3D" id="3.90.226.10">
    <property type="entry name" value="2-enoyl-CoA Hydratase, Chain A, domain 1"/>
    <property type="match status" value="1"/>
</dbReference>
<evidence type="ECO:0000256" key="3">
    <source>
        <dbReference type="ARBA" id="ARBA00022801"/>
    </source>
</evidence>
<protein>
    <recommendedName>
        <fullName evidence="2">3-hydroxyisobutyryl-CoA hydrolase</fullName>
        <ecNumber evidence="2">3.1.2.4</ecNumber>
    </recommendedName>
</protein>
<dbReference type="NCBIfam" id="NF004127">
    <property type="entry name" value="PRK05617.1"/>
    <property type="match status" value="1"/>
</dbReference>
<evidence type="ECO:0000313" key="6">
    <source>
        <dbReference type="Proteomes" id="UP000195913"/>
    </source>
</evidence>
<dbReference type="EC" id="3.1.2.4" evidence="2"/>
<evidence type="ECO:0000313" key="5">
    <source>
        <dbReference type="EMBL" id="SJM53228.1"/>
    </source>
</evidence>
<comment type="catalytic activity">
    <reaction evidence="1">
        <text>3-hydroxy-2-methylpropanoyl-CoA + H2O = 3-hydroxy-2-methylpropanoate + CoA + H(+)</text>
        <dbReference type="Rhea" id="RHEA:20888"/>
        <dbReference type="ChEBI" id="CHEBI:11805"/>
        <dbReference type="ChEBI" id="CHEBI:15377"/>
        <dbReference type="ChEBI" id="CHEBI:15378"/>
        <dbReference type="ChEBI" id="CHEBI:57287"/>
        <dbReference type="ChEBI" id="CHEBI:57340"/>
        <dbReference type="EC" id="3.1.2.4"/>
    </reaction>
</comment>
<evidence type="ECO:0000256" key="2">
    <source>
        <dbReference type="ARBA" id="ARBA00011915"/>
    </source>
</evidence>
<dbReference type="SUPFAM" id="SSF52096">
    <property type="entry name" value="ClpP/crotonase"/>
    <property type="match status" value="1"/>
</dbReference>
<evidence type="ECO:0000256" key="1">
    <source>
        <dbReference type="ARBA" id="ARBA00001709"/>
    </source>
</evidence>
<reference evidence="5 6" key="1">
    <citation type="submission" date="2017-02" db="EMBL/GenBank/DDBJ databases">
        <authorList>
            <person name="Peterson S.W."/>
        </authorList>
    </citation>
    <scope>NUCLEOTIDE SEQUENCE [LARGE SCALE GENOMIC DNA]</scope>
    <source>
        <strain evidence="5 6">B Ar 00.02</strain>
    </source>
</reference>
<dbReference type="GO" id="GO:0003860">
    <property type="term" value="F:3-hydroxyisobutyryl-CoA hydrolase activity"/>
    <property type="evidence" value="ECO:0007669"/>
    <property type="project" value="UniProtKB-EC"/>
</dbReference>
<proteinExistence type="predicted"/>
<organism evidence="5 6">
    <name type="scientific">Arthrobacter rhombi</name>
    <dbReference type="NCBI Taxonomy" id="71253"/>
    <lineage>
        <taxon>Bacteria</taxon>
        <taxon>Bacillati</taxon>
        <taxon>Actinomycetota</taxon>
        <taxon>Actinomycetes</taxon>
        <taxon>Micrococcales</taxon>
        <taxon>Micrococcaceae</taxon>
        <taxon>Arthrobacter</taxon>
    </lineage>
</organism>
<dbReference type="InterPro" id="IPR029045">
    <property type="entry name" value="ClpP/crotonase-like_dom_sf"/>
</dbReference>
<dbReference type="InterPro" id="IPR045004">
    <property type="entry name" value="ECH_dom"/>
</dbReference>
<feature type="domain" description="Enoyl-CoA hydratase/isomerase" evidence="4">
    <location>
        <begin position="24"/>
        <end position="349"/>
    </location>
</feature>
<keyword evidence="3 5" id="KW-0378">Hydrolase</keyword>
<dbReference type="CDD" id="cd06558">
    <property type="entry name" value="crotonase-like"/>
    <property type="match status" value="1"/>
</dbReference>
<dbReference type="InterPro" id="IPR032259">
    <property type="entry name" value="HIBYL-CoA-H"/>
</dbReference>
<dbReference type="PANTHER" id="PTHR43176:SF3">
    <property type="entry name" value="3-HYDROXYISOBUTYRYL-COA HYDROLASE, MITOCHONDRIAL"/>
    <property type="match status" value="1"/>
</dbReference>